<evidence type="ECO:0000313" key="11">
    <source>
        <dbReference type="Proteomes" id="UP000248326"/>
    </source>
</evidence>
<dbReference type="RefSeq" id="WP_170131058.1">
    <property type="nucleotide sequence ID" value="NZ_QJSX01000010.1"/>
</dbReference>
<dbReference type="Gene3D" id="1.10.287.130">
    <property type="match status" value="1"/>
</dbReference>
<dbReference type="InterPro" id="IPR036890">
    <property type="entry name" value="HATPase_C_sf"/>
</dbReference>
<dbReference type="Pfam" id="PF02518">
    <property type="entry name" value="HATPase_c"/>
    <property type="match status" value="1"/>
</dbReference>
<evidence type="ECO:0000313" key="10">
    <source>
        <dbReference type="EMBL" id="PYE53171.1"/>
    </source>
</evidence>
<dbReference type="PRINTS" id="PR00344">
    <property type="entry name" value="BCTRLSENSOR"/>
</dbReference>
<dbReference type="InterPro" id="IPR000700">
    <property type="entry name" value="PAS-assoc_C"/>
</dbReference>
<dbReference type="PANTHER" id="PTHR43304">
    <property type="entry name" value="PHYTOCHROME-LIKE PROTEIN CPH1"/>
    <property type="match status" value="1"/>
</dbReference>
<dbReference type="SUPFAM" id="SSF47384">
    <property type="entry name" value="Homodimeric domain of signal transducing histidine kinase"/>
    <property type="match status" value="1"/>
</dbReference>
<dbReference type="SMART" id="SM00065">
    <property type="entry name" value="GAF"/>
    <property type="match status" value="2"/>
</dbReference>
<keyword evidence="3" id="KW-0597">Phosphoprotein</keyword>
<comment type="catalytic activity">
    <reaction evidence="1">
        <text>ATP + protein L-histidine = ADP + protein N-phospho-L-histidine.</text>
        <dbReference type="EC" id="2.7.13.3"/>
    </reaction>
</comment>
<dbReference type="PROSITE" id="PS50113">
    <property type="entry name" value="PAC"/>
    <property type="match status" value="2"/>
</dbReference>
<evidence type="ECO:0000256" key="4">
    <source>
        <dbReference type="ARBA" id="ARBA00022679"/>
    </source>
</evidence>
<dbReference type="InterPro" id="IPR005467">
    <property type="entry name" value="His_kinase_dom"/>
</dbReference>
<dbReference type="InterPro" id="IPR003018">
    <property type="entry name" value="GAF"/>
</dbReference>
<dbReference type="InterPro" id="IPR004358">
    <property type="entry name" value="Sig_transdc_His_kin-like_C"/>
</dbReference>
<evidence type="ECO:0000259" key="9">
    <source>
        <dbReference type="PROSITE" id="PS50113"/>
    </source>
</evidence>
<dbReference type="FunFam" id="3.30.565.10:FF:000006">
    <property type="entry name" value="Sensor histidine kinase WalK"/>
    <property type="match status" value="1"/>
</dbReference>
<dbReference type="InterPro" id="IPR052162">
    <property type="entry name" value="Sensor_kinase/Photoreceptor"/>
</dbReference>
<organism evidence="10 11">
    <name type="scientific">Deinococcus yavapaiensis KR-236</name>
    <dbReference type="NCBI Taxonomy" id="694435"/>
    <lineage>
        <taxon>Bacteria</taxon>
        <taxon>Thermotogati</taxon>
        <taxon>Deinococcota</taxon>
        <taxon>Deinococci</taxon>
        <taxon>Deinococcales</taxon>
        <taxon>Deinococcaceae</taxon>
        <taxon>Deinococcus</taxon>
    </lineage>
</organism>
<dbReference type="InterPro" id="IPR003594">
    <property type="entry name" value="HATPase_dom"/>
</dbReference>
<dbReference type="SUPFAM" id="SSF55874">
    <property type="entry name" value="ATPase domain of HSP90 chaperone/DNA topoisomerase II/histidine kinase"/>
    <property type="match status" value="1"/>
</dbReference>
<proteinExistence type="predicted"/>
<dbReference type="InterPro" id="IPR013656">
    <property type="entry name" value="PAS_4"/>
</dbReference>
<dbReference type="SMART" id="SM00091">
    <property type="entry name" value="PAS"/>
    <property type="match status" value="3"/>
</dbReference>
<dbReference type="Pfam" id="PF00512">
    <property type="entry name" value="HisKA"/>
    <property type="match status" value="1"/>
</dbReference>
<evidence type="ECO:0000256" key="3">
    <source>
        <dbReference type="ARBA" id="ARBA00022553"/>
    </source>
</evidence>
<dbReference type="EMBL" id="QJSX01000010">
    <property type="protein sequence ID" value="PYE53171.1"/>
    <property type="molecule type" value="Genomic_DNA"/>
</dbReference>
<protein>
    <recommendedName>
        <fullName evidence="2">histidine kinase</fullName>
        <ecNumber evidence="2">2.7.13.3</ecNumber>
    </recommendedName>
</protein>
<dbReference type="SUPFAM" id="SSF55781">
    <property type="entry name" value="GAF domain-like"/>
    <property type="match status" value="2"/>
</dbReference>
<dbReference type="SMART" id="SM00387">
    <property type="entry name" value="HATPase_c"/>
    <property type="match status" value="1"/>
</dbReference>
<dbReference type="Pfam" id="PF13185">
    <property type="entry name" value="GAF_2"/>
    <property type="match status" value="1"/>
</dbReference>
<dbReference type="Gene3D" id="3.30.450.40">
    <property type="match status" value="2"/>
</dbReference>
<evidence type="ECO:0000256" key="1">
    <source>
        <dbReference type="ARBA" id="ARBA00000085"/>
    </source>
</evidence>
<keyword evidence="5" id="KW-0418">Kinase</keyword>
<evidence type="ECO:0000259" key="7">
    <source>
        <dbReference type="PROSITE" id="PS50109"/>
    </source>
</evidence>
<dbReference type="Pfam" id="PF08447">
    <property type="entry name" value="PAS_3"/>
    <property type="match status" value="2"/>
</dbReference>
<dbReference type="InterPro" id="IPR003661">
    <property type="entry name" value="HisK_dim/P_dom"/>
</dbReference>
<keyword evidence="6" id="KW-0175">Coiled coil</keyword>
<dbReference type="InterPro" id="IPR000014">
    <property type="entry name" value="PAS"/>
</dbReference>
<dbReference type="InterPro" id="IPR001610">
    <property type="entry name" value="PAC"/>
</dbReference>
<dbReference type="AlphaFoldDB" id="A0A318SGQ9"/>
<feature type="coiled-coil region" evidence="6">
    <location>
        <begin position="723"/>
        <end position="754"/>
    </location>
</feature>
<dbReference type="Pfam" id="PF08448">
    <property type="entry name" value="PAS_4"/>
    <property type="match status" value="1"/>
</dbReference>
<dbReference type="Proteomes" id="UP000248326">
    <property type="component" value="Unassembled WGS sequence"/>
</dbReference>
<dbReference type="PROSITE" id="PS50109">
    <property type="entry name" value="HIS_KIN"/>
    <property type="match status" value="1"/>
</dbReference>
<dbReference type="SUPFAM" id="SSF55785">
    <property type="entry name" value="PYP-like sensor domain (PAS domain)"/>
    <property type="match status" value="3"/>
</dbReference>
<feature type="domain" description="PAC" evidence="9">
    <location>
        <begin position="261"/>
        <end position="312"/>
    </location>
</feature>
<dbReference type="Gene3D" id="3.30.450.20">
    <property type="entry name" value="PAS domain"/>
    <property type="match status" value="3"/>
</dbReference>
<dbReference type="Gene3D" id="2.10.70.100">
    <property type="match status" value="1"/>
</dbReference>
<dbReference type="GO" id="GO:0000155">
    <property type="term" value="F:phosphorelay sensor kinase activity"/>
    <property type="evidence" value="ECO:0007669"/>
    <property type="project" value="InterPro"/>
</dbReference>
<name>A0A318SGQ9_9DEIO</name>
<evidence type="ECO:0000256" key="5">
    <source>
        <dbReference type="ARBA" id="ARBA00022777"/>
    </source>
</evidence>
<feature type="domain" description="PAS" evidence="8">
    <location>
        <begin position="603"/>
        <end position="675"/>
    </location>
</feature>
<dbReference type="Pfam" id="PF01590">
    <property type="entry name" value="GAF"/>
    <property type="match status" value="1"/>
</dbReference>
<dbReference type="SMART" id="SM00086">
    <property type="entry name" value="PAC"/>
    <property type="match status" value="3"/>
</dbReference>
<dbReference type="Gene3D" id="3.30.565.10">
    <property type="entry name" value="Histidine kinase-like ATPase, C-terminal domain"/>
    <property type="match status" value="1"/>
</dbReference>
<comment type="caution">
    <text evidence="10">The sequence shown here is derived from an EMBL/GenBank/DDBJ whole genome shotgun (WGS) entry which is preliminary data.</text>
</comment>
<evidence type="ECO:0000259" key="8">
    <source>
        <dbReference type="PROSITE" id="PS50112"/>
    </source>
</evidence>
<keyword evidence="4" id="KW-0808">Transferase</keyword>
<feature type="domain" description="Histidine kinase" evidence="7">
    <location>
        <begin position="761"/>
        <end position="975"/>
    </location>
</feature>
<sequence>MTSTHASDITRLTAHLHALQHVTRALTDATTTSDVSRVVFDVAFSVLDACEAGFALQRGDTLEFHGGVNTPDVVRQSNHTLPLKSPLPIADASRIGQAVYLETLQAQIDAYPKHETYLRDRGIQATTAVPFASLGVRGALVLCFTSKQTFDVTTRAFLEALAMQIGAAVARAELIAAERSARSAAEQHASRLRAVVEASTSFVWLSGADGQSDEVAAFWSDLTGQTREEGAGWGWLNAVHERDRQRVQEAWTQAFTTRTRYDLTFGVRAKGGEERFVSVRGVPRFEDGQVVEWTGSFDDVTERVKVEAQLREREARLALLLEHAPAAIAMFDQEMRYLAVSNRFRSDFRLPHDLVGRFHYDVFPDTRDRWLDFNARALAGEELSCDEDAFERTNGSVDFVRWTLAPWRAATGEVGGVILFAEVITEAVESRRRDAYLLALEERLRAAPSGGDAVQAALEHLGVQLQASLCVLMDVQPDGETGVIEREWRRVSIPSVLGRHRLADYGEVRARLVSDGHTVVVNDVEADVRTAKTSVVGAYEAIGVRASLDVPLMRGGTLRALVSLASSEPRTWRGSEIDLARETLERVWQAAERSRVEDALRASESRLRLATDAAQTGTWDFDLVTNTLRWDERAKALFGLPADAEVTYTDTFLAGLHPDDRAATDAAVEAALDPCGSGECDLEYRAIGLQDGVERWIGARGRAFFEGGRAVRLIGTVIDLSERKRVEAQLREMNETLERRVRERTQALERSNAELERFAYIASHDLQEPIRTVTSFSGLLEQRYDASLDERGRLYLKMLRQGASRMKTLVDDLLAFSRLKGDAAPLKPVDLNLPLSEALARLERRLAETEAHVTCDTLPTVLGDGPGLSQVFQNLIGNAVKFVRPGVTPEVHVGVAQESTSWHVTVADNGVGIEEAYLERIFELFQRLHPKHEFEGTGLGLGICRMVVERHGGRIWAESTIGVGSVFHFTLPVRSPEA</sequence>
<accession>A0A318SGQ9</accession>
<keyword evidence="11" id="KW-1185">Reference proteome</keyword>
<dbReference type="InterPro" id="IPR029016">
    <property type="entry name" value="GAF-like_dom_sf"/>
</dbReference>
<gene>
    <name evidence="10" type="ORF">DES52_110155</name>
</gene>
<dbReference type="PROSITE" id="PS50112">
    <property type="entry name" value="PAS"/>
    <property type="match status" value="2"/>
</dbReference>
<evidence type="ECO:0000256" key="2">
    <source>
        <dbReference type="ARBA" id="ARBA00012438"/>
    </source>
</evidence>
<dbReference type="EC" id="2.7.13.3" evidence="2"/>
<dbReference type="SMART" id="SM00388">
    <property type="entry name" value="HisKA"/>
    <property type="match status" value="1"/>
</dbReference>
<feature type="domain" description="PAS" evidence="8">
    <location>
        <begin position="188"/>
        <end position="258"/>
    </location>
</feature>
<reference evidence="10 11" key="1">
    <citation type="submission" date="2018-06" db="EMBL/GenBank/DDBJ databases">
        <title>Genomic Encyclopedia of Type Strains, Phase IV (KMG-IV): sequencing the most valuable type-strain genomes for metagenomic binning, comparative biology and taxonomic classification.</title>
        <authorList>
            <person name="Goeker M."/>
        </authorList>
    </citation>
    <scope>NUCLEOTIDE SEQUENCE [LARGE SCALE GENOMIC DNA]</scope>
    <source>
        <strain evidence="10 11">DSM 18048</strain>
    </source>
</reference>
<dbReference type="InterPro" id="IPR013655">
    <property type="entry name" value="PAS_fold_3"/>
</dbReference>
<dbReference type="NCBIfam" id="TIGR00229">
    <property type="entry name" value="sensory_box"/>
    <property type="match status" value="3"/>
</dbReference>
<dbReference type="CDD" id="cd00130">
    <property type="entry name" value="PAS"/>
    <property type="match status" value="1"/>
</dbReference>
<dbReference type="InterPro" id="IPR035965">
    <property type="entry name" value="PAS-like_dom_sf"/>
</dbReference>
<dbReference type="InterPro" id="IPR036097">
    <property type="entry name" value="HisK_dim/P_sf"/>
</dbReference>
<feature type="domain" description="PAC" evidence="9">
    <location>
        <begin position="680"/>
        <end position="732"/>
    </location>
</feature>
<dbReference type="CDD" id="cd00082">
    <property type="entry name" value="HisKA"/>
    <property type="match status" value="1"/>
</dbReference>
<dbReference type="PANTHER" id="PTHR43304:SF1">
    <property type="entry name" value="PAC DOMAIN-CONTAINING PROTEIN"/>
    <property type="match status" value="1"/>
</dbReference>
<evidence type="ECO:0000256" key="6">
    <source>
        <dbReference type="SAM" id="Coils"/>
    </source>
</evidence>